<sequence>MEGLSQFSFVSPWAFSALLFLPLLWYVLKTTPPKPKIIPFPAVRLLQELTSQRLLAAKTPWWVLLLRGLLLLCLIIALAGPVLNATQSSQTDQVPHIILIDNDWSVMDRWDQRHQELVRLVASAKDTEQPVYIMGTSQPAPFEQKSDERLIYEAEHLSAQPWPTAHEAVLHSVKELQSTLSTRPKISWISNGFSDPQGDPFLQDLLQIGDVDYITESTLPPLPVLHNVTRKGKGFHIGLTELTTPSNKALELQFLDADAQVLLQKKYELKAGENVHEQFIDIPQELKSRTERIRIAGFTNPGAQYLLDEKWRDQTVGLITPKGSDKALLAPSYYVEKSLAPYSHLQIASLNDLLDQSLSLIIDVDYTAFPPQQSERLENWIQQGGIFVRFASARKGDTKDGTSFDPLLPVQLMPGERTFGGSLSWDKPHRLAPFDNHSPFFGLPVPDDISINKQILARPSADLSEKTWARLSDGTPLVTAAQMGRGWSILFHIEAVPGWSKLPLSGTFEQMLKRLLSLTTRKSTAVQDGPLSPYRLFDRNGFLSAASTQFTPITSNELKSQSPDFSHPPGLYGTSQAPKAYNLGPFVKDMTTLDPIPPTVTQRTFHTASEQDLSLWFLFSAFLLALLDWLLSIRFKKVAIISGSALGVMLFSIMPAHSETDWDKALAAANQMRLAYMQSHDPQLNETLERGLNGLGATLRRRTAVELAPAMAFDPEKDDPSLFPMIYWAIEDQQTILSPQATEKLNRFLKTGGFILLDTMGQDRPALLAQATKNLDIAPLDPVGETHVLTRAFYLLQRFPGRFDLDGVWVESDGDIQNDSVSSVLIGRNAWAQAWARDDNLRPLYPVIPGGELQREQAMRFGINLVMYILSGNYKGDQVHIPAILQRLGL</sequence>
<reference evidence="4" key="2">
    <citation type="submission" date="2020-09" db="EMBL/GenBank/DDBJ databases">
        <authorList>
            <person name="Sun Q."/>
            <person name="Zhou Y."/>
        </authorList>
    </citation>
    <scope>NUCLEOTIDE SEQUENCE</scope>
    <source>
        <strain evidence="4">CGMCC 1.15254</strain>
    </source>
</reference>
<feature type="domain" description="Aerotolerance regulator N-terminal" evidence="2">
    <location>
        <begin position="7"/>
        <end position="81"/>
    </location>
</feature>
<gene>
    <name evidence="4" type="ORF">GCM10011332_20810</name>
</gene>
<dbReference type="InterPro" id="IPR011933">
    <property type="entry name" value="Double_TM_dom"/>
</dbReference>
<comment type="caution">
    <text evidence="4">The sequence shown here is derived from an EMBL/GenBank/DDBJ whole genome shotgun (WGS) entry which is preliminary data.</text>
</comment>
<dbReference type="PANTHER" id="PTHR37464:SF1">
    <property type="entry name" value="BLL2463 PROTEIN"/>
    <property type="match status" value="1"/>
</dbReference>
<evidence type="ECO:0000259" key="2">
    <source>
        <dbReference type="Pfam" id="PF07584"/>
    </source>
</evidence>
<keyword evidence="1" id="KW-0472">Membrane</keyword>
<dbReference type="RefSeq" id="WP_188664614.1">
    <property type="nucleotide sequence ID" value="NZ_BMHV01000013.1"/>
</dbReference>
<organism evidence="4 5">
    <name type="scientific">Terasakiella brassicae</name>
    <dbReference type="NCBI Taxonomy" id="1634917"/>
    <lineage>
        <taxon>Bacteria</taxon>
        <taxon>Pseudomonadati</taxon>
        <taxon>Pseudomonadota</taxon>
        <taxon>Alphaproteobacteria</taxon>
        <taxon>Rhodospirillales</taxon>
        <taxon>Terasakiellaceae</taxon>
        <taxon>Terasakiella</taxon>
    </lineage>
</organism>
<dbReference type="Gene3D" id="3.40.50.880">
    <property type="match status" value="1"/>
</dbReference>
<dbReference type="AlphaFoldDB" id="A0A917FE14"/>
<keyword evidence="1" id="KW-0812">Transmembrane</keyword>
<dbReference type="SUPFAM" id="SSF52317">
    <property type="entry name" value="Class I glutamine amidotransferase-like"/>
    <property type="match status" value="1"/>
</dbReference>
<dbReference type="PANTHER" id="PTHR37464">
    <property type="entry name" value="BLL2463 PROTEIN"/>
    <property type="match status" value="1"/>
</dbReference>
<dbReference type="NCBIfam" id="TIGR02226">
    <property type="entry name" value="two_anch"/>
    <property type="match status" value="1"/>
</dbReference>
<dbReference type="InterPro" id="IPR029062">
    <property type="entry name" value="Class_I_gatase-like"/>
</dbReference>
<dbReference type="Pfam" id="PF07584">
    <property type="entry name" value="BatA"/>
    <property type="match status" value="1"/>
</dbReference>
<feature type="transmembrane region" description="Helical" evidence="1">
    <location>
        <begin position="6"/>
        <end position="28"/>
    </location>
</feature>
<keyword evidence="5" id="KW-1185">Reference proteome</keyword>
<accession>A0A917FE14</accession>
<evidence type="ECO:0000313" key="4">
    <source>
        <dbReference type="EMBL" id="GGF66534.1"/>
    </source>
</evidence>
<feature type="domain" description="DUF4159" evidence="3">
    <location>
        <begin position="673"/>
        <end position="870"/>
    </location>
</feature>
<dbReference type="InterPro" id="IPR025297">
    <property type="entry name" value="DUF4159"/>
</dbReference>
<proteinExistence type="predicted"/>
<evidence type="ECO:0000313" key="5">
    <source>
        <dbReference type="Proteomes" id="UP000632498"/>
    </source>
</evidence>
<reference evidence="4" key="1">
    <citation type="journal article" date="2014" name="Int. J. Syst. Evol. Microbiol.">
        <title>Complete genome sequence of Corynebacterium casei LMG S-19264T (=DSM 44701T), isolated from a smear-ripened cheese.</title>
        <authorList>
            <consortium name="US DOE Joint Genome Institute (JGI-PGF)"/>
            <person name="Walter F."/>
            <person name="Albersmeier A."/>
            <person name="Kalinowski J."/>
            <person name="Ruckert C."/>
        </authorList>
    </citation>
    <scope>NUCLEOTIDE SEQUENCE</scope>
    <source>
        <strain evidence="4">CGMCC 1.15254</strain>
    </source>
</reference>
<name>A0A917FE14_9PROT</name>
<dbReference type="Pfam" id="PF13709">
    <property type="entry name" value="DUF4159"/>
    <property type="match status" value="1"/>
</dbReference>
<protein>
    <submittedName>
        <fullName evidence="4">Double-region</fullName>
    </submittedName>
</protein>
<evidence type="ECO:0000256" key="1">
    <source>
        <dbReference type="SAM" id="Phobius"/>
    </source>
</evidence>
<feature type="transmembrane region" description="Helical" evidence="1">
    <location>
        <begin position="61"/>
        <end position="83"/>
    </location>
</feature>
<dbReference type="Proteomes" id="UP000632498">
    <property type="component" value="Unassembled WGS sequence"/>
</dbReference>
<dbReference type="InterPro" id="IPR024163">
    <property type="entry name" value="Aerotolerance_reg_N"/>
</dbReference>
<dbReference type="EMBL" id="BMHV01000013">
    <property type="protein sequence ID" value="GGF66534.1"/>
    <property type="molecule type" value="Genomic_DNA"/>
</dbReference>
<keyword evidence="1" id="KW-1133">Transmembrane helix</keyword>
<dbReference type="Gene3D" id="3.40.50.12140">
    <property type="entry name" value="Domain of unknown function DUF4159"/>
    <property type="match status" value="1"/>
</dbReference>
<evidence type="ECO:0000259" key="3">
    <source>
        <dbReference type="Pfam" id="PF13709"/>
    </source>
</evidence>